<evidence type="ECO:0000313" key="1">
    <source>
        <dbReference type="EMBL" id="OCX11701.1"/>
    </source>
</evidence>
<accession>A0A1C2DAB6</accession>
<reference evidence="1 2" key="1">
    <citation type="submission" date="2016-08" db="EMBL/GenBank/DDBJ databases">
        <title>Whole genome sequence of Pseudomonas graminis strain UASWS1507, a potential biological control agent for agriculture.</title>
        <authorList>
            <person name="Crovadore J."/>
            <person name="Calmin G."/>
            <person name="Chablais R."/>
            <person name="Cochard B."/>
            <person name="Lefort F."/>
        </authorList>
    </citation>
    <scope>NUCLEOTIDE SEQUENCE [LARGE SCALE GENOMIC DNA]</scope>
    <source>
        <strain evidence="1 2">UASWS1507</strain>
    </source>
</reference>
<protein>
    <submittedName>
        <fullName evidence="1">Uncharacterized protein</fullName>
    </submittedName>
</protein>
<proteinExistence type="predicted"/>
<evidence type="ECO:0000313" key="2">
    <source>
        <dbReference type="Proteomes" id="UP000095143"/>
    </source>
</evidence>
<comment type="caution">
    <text evidence="1">The sequence shown here is derived from an EMBL/GenBank/DDBJ whole genome shotgun (WGS) entry which is preliminary data.</text>
</comment>
<dbReference type="EMBL" id="MDEN01000069">
    <property type="protein sequence ID" value="OCX11701.1"/>
    <property type="molecule type" value="Genomic_DNA"/>
</dbReference>
<dbReference type="AlphaFoldDB" id="A0A1C2DAB6"/>
<name>A0A1C2DAB6_9PSED</name>
<organism evidence="1 2">
    <name type="scientific">Pseudomonas graminis</name>
    <dbReference type="NCBI Taxonomy" id="158627"/>
    <lineage>
        <taxon>Bacteria</taxon>
        <taxon>Pseudomonadati</taxon>
        <taxon>Pseudomonadota</taxon>
        <taxon>Gammaproteobacteria</taxon>
        <taxon>Pseudomonadales</taxon>
        <taxon>Pseudomonadaceae</taxon>
        <taxon>Pseudomonas</taxon>
    </lineage>
</organism>
<gene>
    <name evidence="1" type="ORF">BBI10_24400</name>
</gene>
<dbReference type="Proteomes" id="UP000095143">
    <property type="component" value="Unassembled WGS sequence"/>
</dbReference>
<sequence>MSDQTHVLDAVLKSKTAVHYYSFTSVRGQDVLVSNTPGLSGAPFWELEYFDGANWLKKPDSEDKFSSLMPGTEVLIRVIHRADVPLSGQPYHLAIGSYPVLKNFEFSDEIGVNRIPSGYTEPSWLWTQGYTQGILKGRFTDSVGAPLKGAVGRFVLSLKESRIRPVVEKVISDEHGVVTKVVNFERCAGGHEARDYVSYNHGTNTWRSYYYVGGYVFSNFLLGAKGEVEANKDLRLFGHICNQRLIKSVPGPA</sequence>